<name>A0A2P2INZ8_RHIMU</name>
<keyword evidence="1" id="KW-0812">Transmembrane</keyword>
<evidence type="ECO:0000256" key="1">
    <source>
        <dbReference type="SAM" id="Phobius"/>
    </source>
</evidence>
<accession>A0A2P2INZ8</accession>
<dbReference type="AlphaFoldDB" id="A0A2P2INZ8"/>
<keyword evidence="1" id="KW-1133">Transmembrane helix</keyword>
<sequence length="58" mass="6747">MCFVEVLGSIASILILFVYICWVIDNESFFGNFVPWFSPLAFADCSALQFYSFRKFVF</sequence>
<proteinExistence type="predicted"/>
<organism evidence="2">
    <name type="scientific">Rhizophora mucronata</name>
    <name type="common">Asiatic mangrove</name>
    <dbReference type="NCBI Taxonomy" id="61149"/>
    <lineage>
        <taxon>Eukaryota</taxon>
        <taxon>Viridiplantae</taxon>
        <taxon>Streptophyta</taxon>
        <taxon>Embryophyta</taxon>
        <taxon>Tracheophyta</taxon>
        <taxon>Spermatophyta</taxon>
        <taxon>Magnoliopsida</taxon>
        <taxon>eudicotyledons</taxon>
        <taxon>Gunneridae</taxon>
        <taxon>Pentapetalae</taxon>
        <taxon>rosids</taxon>
        <taxon>fabids</taxon>
        <taxon>Malpighiales</taxon>
        <taxon>Rhizophoraceae</taxon>
        <taxon>Rhizophora</taxon>
    </lineage>
</organism>
<protein>
    <submittedName>
        <fullName evidence="2">Uncharacterized protein</fullName>
    </submittedName>
</protein>
<evidence type="ECO:0000313" key="2">
    <source>
        <dbReference type="EMBL" id="MBW82938.1"/>
    </source>
</evidence>
<feature type="transmembrane region" description="Helical" evidence="1">
    <location>
        <begin position="6"/>
        <end position="24"/>
    </location>
</feature>
<reference evidence="2" key="1">
    <citation type="submission" date="2018-02" db="EMBL/GenBank/DDBJ databases">
        <title>Rhizophora mucronata_Transcriptome.</title>
        <authorList>
            <person name="Meera S.P."/>
            <person name="Sreeshan A."/>
            <person name="Augustine A."/>
        </authorList>
    </citation>
    <scope>NUCLEOTIDE SEQUENCE</scope>
    <source>
        <tissue evidence="2">Leaf</tissue>
    </source>
</reference>
<keyword evidence="1" id="KW-0472">Membrane</keyword>
<dbReference type="EMBL" id="GGEC01002455">
    <property type="protein sequence ID" value="MBW82938.1"/>
    <property type="molecule type" value="Transcribed_RNA"/>
</dbReference>